<accession>A0A520N0A9</accession>
<gene>
    <name evidence="6" type="ORF">EVA92_01855</name>
</gene>
<keyword evidence="4" id="KW-0862">Zinc</keyword>
<dbReference type="Gene3D" id="3.60.15.10">
    <property type="entry name" value="Ribonuclease Z/Hydroxyacylglutathione hydrolase-like"/>
    <property type="match status" value="1"/>
</dbReference>
<dbReference type="SUPFAM" id="SSF56281">
    <property type="entry name" value="Metallo-hydrolase/oxidoreductase"/>
    <property type="match status" value="1"/>
</dbReference>
<name>A0A520N0A9_9GAMM</name>
<evidence type="ECO:0000256" key="1">
    <source>
        <dbReference type="ARBA" id="ARBA00001947"/>
    </source>
</evidence>
<dbReference type="GO" id="GO:0016787">
    <property type="term" value="F:hydrolase activity"/>
    <property type="evidence" value="ECO:0007669"/>
    <property type="project" value="UniProtKB-KW"/>
</dbReference>
<dbReference type="Proteomes" id="UP000315825">
    <property type="component" value="Unassembled WGS sequence"/>
</dbReference>
<dbReference type="PANTHER" id="PTHR46233:SF3">
    <property type="entry name" value="HYDROXYACYLGLUTATHIONE HYDROLASE GLOC"/>
    <property type="match status" value="1"/>
</dbReference>
<dbReference type="InterPro" id="IPR001279">
    <property type="entry name" value="Metallo-B-lactamas"/>
</dbReference>
<dbReference type="Pfam" id="PF00753">
    <property type="entry name" value="Lactamase_B"/>
    <property type="match status" value="1"/>
</dbReference>
<sequence length="212" mass="23517">MMKVIETPISPFLQNAPIAFCEKSMESIFFDPGDEIEKLLNTSLQHKLKPKYICLTHGHIDHAGSALELSRELKLPIIGPHINDKFLLDSLEIQGNMYGIKGTPLIPDKWLNDNEVVQIGDELLRVSHCPGHTPGHVIFINDKSKKIIAGDVIFQGSIGRTDLPLGNHTDLINSIINNVLTLDDDFQIYSGHGNVTNIGHERATNPFLVNAQ</sequence>
<evidence type="ECO:0000256" key="2">
    <source>
        <dbReference type="ARBA" id="ARBA00022723"/>
    </source>
</evidence>
<protein>
    <submittedName>
        <fullName evidence="6">MBL fold metallo-hydrolase</fullName>
    </submittedName>
</protein>
<reference evidence="6 7" key="1">
    <citation type="submission" date="2019-02" db="EMBL/GenBank/DDBJ databases">
        <title>Prokaryotic population dynamics and viral predation in marine succession experiment using metagenomics: the confinement effect.</title>
        <authorList>
            <person name="Haro-Moreno J.M."/>
            <person name="Rodriguez-Valera F."/>
            <person name="Lopez-Perez M."/>
        </authorList>
    </citation>
    <scope>NUCLEOTIDE SEQUENCE [LARGE SCALE GENOMIC DNA]</scope>
    <source>
        <strain evidence="6">MED-G159</strain>
    </source>
</reference>
<dbReference type="EMBL" id="SHBE01000002">
    <property type="protein sequence ID" value="RZO26917.1"/>
    <property type="molecule type" value="Genomic_DNA"/>
</dbReference>
<feature type="domain" description="Metallo-beta-lactamase" evidence="5">
    <location>
        <begin position="14"/>
        <end position="192"/>
    </location>
</feature>
<evidence type="ECO:0000313" key="7">
    <source>
        <dbReference type="Proteomes" id="UP000315825"/>
    </source>
</evidence>
<dbReference type="GO" id="GO:0046872">
    <property type="term" value="F:metal ion binding"/>
    <property type="evidence" value="ECO:0007669"/>
    <property type="project" value="UniProtKB-KW"/>
</dbReference>
<comment type="cofactor">
    <cofactor evidence="1">
        <name>Zn(2+)</name>
        <dbReference type="ChEBI" id="CHEBI:29105"/>
    </cofactor>
</comment>
<keyword evidence="3 6" id="KW-0378">Hydrolase</keyword>
<dbReference type="AlphaFoldDB" id="A0A520N0A9"/>
<evidence type="ECO:0000256" key="3">
    <source>
        <dbReference type="ARBA" id="ARBA00022801"/>
    </source>
</evidence>
<comment type="caution">
    <text evidence="6">The sequence shown here is derived from an EMBL/GenBank/DDBJ whole genome shotgun (WGS) entry which is preliminary data.</text>
</comment>
<proteinExistence type="predicted"/>
<dbReference type="PANTHER" id="PTHR46233">
    <property type="entry name" value="HYDROXYACYLGLUTATHIONE HYDROLASE GLOC"/>
    <property type="match status" value="1"/>
</dbReference>
<dbReference type="InterPro" id="IPR036866">
    <property type="entry name" value="RibonucZ/Hydroxyglut_hydro"/>
</dbReference>
<dbReference type="SMART" id="SM00849">
    <property type="entry name" value="Lactamase_B"/>
    <property type="match status" value="1"/>
</dbReference>
<evidence type="ECO:0000256" key="4">
    <source>
        <dbReference type="ARBA" id="ARBA00022833"/>
    </source>
</evidence>
<dbReference type="InterPro" id="IPR051453">
    <property type="entry name" value="MBL_Glyoxalase_II"/>
</dbReference>
<evidence type="ECO:0000259" key="5">
    <source>
        <dbReference type="SMART" id="SM00849"/>
    </source>
</evidence>
<organism evidence="6 7">
    <name type="scientific">SAR86 cluster bacterium</name>
    <dbReference type="NCBI Taxonomy" id="2030880"/>
    <lineage>
        <taxon>Bacteria</taxon>
        <taxon>Pseudomonadati</taxon>
        <taxon>Pseudomonadota</taxon>
        <taxon>Gammaproteobacteria</taxon>
        <taxon>SAR86 cluster</taxon>
    </lineage>
</organism>
<evidence type="ECO:0000313" key="6">
    <source>
        <dbReference type="EMBL" id="RZO26917.1"/>
    </source>
</evidence>
<keyword evidence="2" id="KW-0479">Metal-binding</keyword>